<feature type="domain" description="Membrane transport protein MMPL" evidence="11">
    <location>
        <begin position="34"/>
        <end position="394"/>
    </location>
</feature>
<feature type="transmembrane region" description="Helical" evidence="10">
    <location>
        <begin position="712"/>
        <end position="732"/>
    </location>
</feature>
<dbReference type="AlphaFoldDB" id="B9XGB3"/>
<feature type="transmembrane region" description="Helical" evidence="10">
    <location>
        <begin position="347"/>
        <end position="367"/>
    </location>
</feature>
<dbReference type="GO" id="GO:0005886">
    <property type="term" value="C:plasma membrane"/>
    <property type="evidence" value="ECO:0007669"/>
    <property type="project" value="UniProtKB-SubCell"/>
</dbReference>
<evidence type="ECO:0000256" key="3">
    <source>
        <dbReference type="ARBA" id="ARBA00022475"/>
    </source>
</evidence>
<dbReference type="GO" id="GO:0016746">
    <property type="term" value="F:acyltransferase activity"/>
    <property type="evidence" value="ECO:0007669"/>
    <property type="project" value="UniProtKB-KW"/>
</dbReference>
<dbReference type="InterPro" id="IPR050545">
    <property type="entry name" value="Mycobact_MmpL"/>
</dbReference>
<evidence type="ECO:0000256" key="1">
    <source>
        <dbReference type="ARBA" id="ARBA00004533"/>
    </source>
</evidence>
<dbReference type="Proteomes" id="UP000003688">
    <property type="component" value="Unassembled WGS sequence"/>
</dbReference>
<dbReference type="OrthoDB" id="7067407at2"/>
<feature type="transmembrane region" description="Helical" evidence="10">
    <location>
        <begin position="660"/>
        <end position="679"/>
    </location>
</feature>
<evidence type="ECO:0000256" key="2">
    <source>
        <dbReference type="ARBA" id="ARBA00004651"/>
    </source>
</evidence>
<feature type="transmembrane region" description="Helical" evidence="10">
    <location>
        <begin position="306"/>
        <end position="326"/>
    </location>
</feature>
<evidence type="ECO:0000256" key="8">
    <source>
        <dbReference type="ARBA" id="ARBA00023136"/>
    </source>
</evidence>
<gene>
    <name evidence="12" type="ORF">Cflav_PD3992</name>
</gene>
<evidence type="ECO:0000313" key="12">
    <source>
        <dbReference type="EMBL" id="EEF61275.1"/>
    </source>
</evidence>
<keyword evidence="7 10" id="KW-1133">Transmembrane helix</keyword>
<keyword evidence="3" id="KW-1003">Cell membrane</keyword>
<feature type="transmembrane region" description="Helical" evidence="10">
    <location>
        <begin position="253"/>
        <end position="271"/>
    </location>
</feature>
<protein>
    <submittedName>
        <fullName evidence="12">Lipid A biosynthesis acyltransferase</fullName>
    </submittedName>
</protein>
<evidence type="ECO:0000256" key="10">
    <source>
        <dbReference type="SAM" id="Phobius"/>
    </source>
</evidence>
<dbReference type="PANTHER" id="PTHR33406">
    <property type="entry name" value="MEMBRANE PROTEIN MJ1562-RELATED"/>
    <property type="match status" value="1"/>
</dbReference>
<comment type="caution">
    <text evidence="12">The sequence shown here is derived from an EMBL/GenBank/DDBJ whole genome shotgun (WGS) entry which is preliminary data.</text>
</comment>
<dbReference type="RefSeq" id="WP_007414859.1">
    <property type="nucleotide sequence ID" value="NZ_ABOX02000011.1"/>
</dbReference>
<dbReference type="Pfam" id="PF03279">
    <property type="entry name" value="Lip_A_acyltrans"/>
    <property type="match status" value="1"/>
</dbReference>
<keyword evidence="4" id="KW-0997">Cell inner membrane</keyword>
<keyword evidence="9 12" id="KW-0012">Acyltransferase</keyword>
<sequence precursor="true">MTRRVWFWILLIFSALVIAGAFRLKFDVDVLNLLPGDLPVVQGLRLYQKNFTDSRELIVTIKSADAAKTESSARTLAQALRSETNLVESVIWQPVWLERPAQAAELIGYLWLNQPPDVFGELTNRLSGTNIQATLNDAKEQLATSLSPMDLARRGYDPYNLMKLPDGVSGGAAASFGEGQSLFTSQDGTFRILFVKAKPDLSSYRACISWLNGVKDIVASLQKRGELAQEVKIGFTGGPAFNAEISSGMEHDMTSSVGITSAIIAILFWIFHRRWVPMLWLLVLLGVILACTLAFGGLLFGSINVVSLGFAGILLGLAVDYGVVHYQEALASPNAIIPEIRRAIGPSIFWAAVTTISAFLVLNFGGLPGLAQLGSLVAIGVMLSALVMLFAFLPPLFRDRIKKRQEQTASSSLTKAASARHDIPEPLTPLKRNLSFGFTAILVLSCVIILSLGIPKLDNTANALRPQHSPSYTALDEIKANLAQNREPLWLITRSTNTSEIARRFDVAQPILEQAISNQTIGSFTLPTMLWPRPENQSANREAVAQILSQRTALKQAAVAEGFSTNSTIMTDHILDTWHAALDQQGVFWPTNEMSQWILDKVAARNHGELLAVGFIFPKTNAPSTAALEDLSQQLSAKGFILSGWDLLGSAILKRVQQNMWKVILPMIALVLLSLFLAFKRPTEILLSIAVLTLSGLCLLAVMHIAGWSWNLLNLMALPLMLGSGVDYSIFMQLALRRHNGNMAGAYHSVGRALLLCGGTAVAGFGSLSFSTNAGMASLGQVCAIGIAGNMLVSVFLLPIWWRALVFKNNKLSSNSTASRAAGPSSLYCSVLWKLGLVLVRSLPRSVCAKLSHLLAEIYWNFAGHRREIVIENLLPAVNGDRKLAHKKAHELLHNFALKVADLWRFESGLPVDNLFGEFAGWEHFTKAQSEKRGILLVTPHLGNWEFGGPLLTKRGVNLQVITLAEPGSGFTEMRQASRARWDIETLVIGEDPFAFVEIIRRLEAGATVALLIDRPPPTSQITVELFDRPFAASIAASELARASGCVLLPVYLPLTSKGYAAHILPAIPYDRGALRKREARQQLAQEIMYAFEKPILEHLNQWYHFVPIWPARSNPDDSH</sequence>
<dbReference type="InterPro" id="IPR004869">
    <property type="entry name" value="MMPL_dom"/>
</dbReference>
<dbReference type="Gene3D" id="1.20.1640.10">
    <property type="entry name" value="Multidrug efflux transporter AcrB transmembrane domain"/>
    <property type="match status" value="2"/>
</dbReference>
<evidence type="ECO:0000256" key="5">
    <source>
        <dbReference type="ARBA" id="ARBA00022679"/>
    </source>
</evidence>
<feature type="transmembrane region" description="Helical" evidence="10">
    <location>
        <begin position="434"/>
        <end position="454"/>
    </location>
</feature>
<comment type="subcellular location">
    <subcellularLocation>
        <location evidence="1">Cell inner membrane</location>
    </subcellularLocation>
    <subcellularLocation>
        <location evidence="2">Cell membrane</location>
        <topology evidence="2">Multi-pass membrane protein</topology>
    </subcellularLocation>
</comment>
<dbReference type="Pfam" id="PF03176">
    <property type="entry name" value="MMPL"/>
    <property type="match status" value="2"/>
</dbReference>
<evidence type="ECO:0000256" key="7">
    <source>
        <dbReference type="ARBA" id="ARBA00022989"/>
    </source>
</evidence>
<dbReference type="PANTHER" id="PTHR33406:SF13">
    <property type="entry name" value="MEMBRANE PROTEIN YDFJ"/>
    <property type="match status" value="1"/>
</dbReference>
<organism evidence="12 13">
    <name type="scientific">Pedosphaera parvula (strain Ellin514)</name>
    <dbReference type="NCBI Taxonomy" id="320771"/>
    <lineage>
        <taxon>Bacteria</taxon>
        <taxon>Pseudomonadati</taxon>
        <taxon>Verrucomicrobiota</taxon>
        <taxon>Pedosphaerae</taxon>
        <taxon>Pedosphaerales</taxon>
        <taxon>Pedosphaeraceae</taxon>
        <taxon>Pedosphaera</taxon>
    </lineage>
</organism>
<proteinExistence type="predicted"/>
<feature type="transmembrane region" description="Helical" evidence="10">
    <location>
        <begin position="373"/>
        <end position="397"/>
    </location>
</feature>
<feature type="transmembrane region" description="Helical" evidence="10">
    <location>
        <begin position="753"/>
        <end position="772"/>
    </location>
</feature>
<dbReference type="STRING" id="320771.Cflav_PD3992"/>
<feature type="transmembrane region" description="Helical" evidence="10">
    <location>
        <begin position="686"/>
        <end position="706"/>
    </location>
</feature>
<dbReference type="InterPro" id="IPR004960">
    <property type="entry name" value="LipA_acyltrans"/>
</dbReference>
<evidence type="ECO:0000256" key="9">
    <source>
        <dbReference type="ARBA" id="ARBA00023315"/>
    </source>
</evidence>
<keyword evidence="8 10" id="KW-0472">Membrane</keyword>
<evidence type="ECO:0000256" key="4">
    <source>
        <dbReference type="ARBA" id="ARBA00022519"/>
    </source>
</evidence>
<dbReference type="SUPFAM" id="SSF82866">
    <property type="entry name" value="Multidrug efflux transporter AcrB transmembrane domain"/>
    <property type="match status" value="2"/>
</dbReference>
<feature type="transmembrane region" description="Helical" evidence="10">
    <location>
        <begin position="278"/>
        <end position="300"/>
    </location>
</feature>
<dbReference type="GO" id="GO:0009247">
    <property type="term" value="P:glycolipid biosynthetic process"/>
    <property type="evidence" value="ECO:0007669"/>
    <property type="project" value="UniProtKB-ARBA"/>
</dbReference>
<name>B9XGB3_PEDPL</name>
<evidence type="ECO:0000256" key="6">
    <source>
        <dbReference type="ARBA" id="ARBA00022692"/>
    </source>
</evidence>
<feature type="transmembrane region" description="Helical" evidence="10">
    <location>
        <begin position="778"/>
        <end position="802"/>
    </location>
</feature>
<keyword evidence="5 12" id="KW-0808">Transferase</keyword>
<evidence type="ECO:0000259" key="11">
    <source>
        <dbReference type="Pfam" id="PF03176"/>
    </source>
</evidence>
<dbReference type="EMBL" id="ABOX02000011">
    <property type="protein sequence ID" value="EEF61275.1"/>
    <property type="molecule type" value="Genomic_DNA"/>
</dbReference>
<dbReference type="CDD" id="cd07984">
    <property type="entry name" value="LPLAT_LABLAT-like"/>
    <property type="match status" value="1"/>
</dbReference>
<evidence type="ECO:0000313" key="13">
    <source>
        <dbReference type="Proteomes" id="UP000003688"/>
    </source>
</evidence>
<accession>B9XGB3</accession>
<keyword evidence="13" id="KW-1185">Reference proteome</keyword>
<keyword evidence="6 10" id="KW-0812">Transmembrane</keyword>
<reference evidence="12 13" key="1">
    <citation type="journal article" date="2011" name="J. Bacteriol.">
        <title>Genome sequence of 'Pedosphaera parvula' Ellin514, an aerobic Verrucomicrobial isolate from pasture soil.</title>
        <authorList>
            <person name="Kant R."/>
            <person name="van Passel M.W."/>
            <person name="Sangwan P."/>
            <person name="Palva A."/>
            <person name="Lucas S."/>
            <person name="Copeland A."/>
            <person name="Lapidus A."/>
            <person name="Glavina Del Rio T."/>
            <person name="Dalin E."/>
            <person name="Tice H."/>
            <person name="Bruce D."/>
            <person name="Goodwin L."/>
            <person name="Pitluck S."/>
            <person name="Chertkov O."/>
            <person name="Larimer F.W."/>
            <person name="Land M.L."/>
            <person name="Hauser L."/>
            <person name="Brettin T.S."/>
            <person name="Detter J.C."/>
            <person name="Han S."/>
            <person name="de Vos W.M."/>
            <person name="Janssen P.H."/>
            <person name="Smidt H."/>
        </authorList>
    </citation>
    <scope>NUCLEOTIDE SEQUENCE [LARGE SCALE GENOMIC DNA]</scope>
    <source>
        <strain evidence="12 13">Ellin514</strain>
    </source>
</reference>
<feature type="domain" description="Membrane transport protein MMPL" evidence="11">
    <location>
        <begin position="663"/>
        <end position="799"/>
    </location>
</feature>